<evidence type="ECO:0000256" key="7">
    <source>
        <dbReference type="SAM" id="Phobius"/>
    </source>
</evidence>
<dbReference type="EMBL" id="QFBC01000003">
    <property type="protein sequence ID" value="PWE56502.1"/>
    <property type="molecule type" value="Genomic_DNA"/>
</dbReference>
<dbReference type="RefSeq" id="WP_109457877.1">
    <property type="nucleotide sequence ID" value="NZ_QFBC01000003.1"/>
</dbReference>
<evidence type="ECO:0008006" key="10">
    <source>
        <dbReference type="Google" id="ProtNLM"/>
    </source>
</evidence>
<dbReference type="Proteomes" id="UP000245252">
    <property type="component" value="Unassembled WGS sequence"/>
</dbReference>
<keyword evidence="7" id="KW-0472">Membrane</keyword>
<reference evidence="8 9" key="1">
    <citation type="submission" date="2018-05" db="EMBL/GenBank/DDBJ databases">
        <title>The draft genome of strain NS-104.</title>
        <authorList>
            <person name="Hang P."/>
            <person name="Jiang J."/>
        </authorList>
    </citation>
    <scope>NUCLEOTIDE SEQUENCE [LARGE SCALE GENOMIC DNA]</scope>
    <source>
        <strain evidence="8 9">NS-104</strain>
    </source>
</reference>
<feature type="transmembrane region" description="Helical" evidence="7">
    <location>
        <begin position="259"/>
        <end position="280"/>
    </location>
</feature>
<feature type="transmembrane region" description="Helical" evidence="7">
    <location>
        <begin position="398"/>
        <end position="419"/>
    </location>
</feature>
<dbReference type="OrthoDB" id="7866850at2"/>
<evidence type="ECO:0000256" key="3">
    <source>
        <dbReference type="ARBA" id="ARBA00022670"/>
    </source>
</evidence>
<evidence type="ECO:0000256" key="4">
    <source>
        <dbReference type="ARBA" id="ARBA00022801"/>
    </source>
</evidence>
<dbReference type="GO" id="GO:0006508">
    <property type="term" value="P:proteolysis"/>
    <property type="evidence" value="ECO:0007669"/>
    <property type="project" value="UniProtKB-KW"/>
</dbReference>
<keyword evidence="7" id="KW-1133">Transmembrane helix</keyword>
<proteinExistence type="inferred from homology"/>
<comment type="similarity">
    <text evidence="2">Belongs to the peptidase M50B family.</text>
</comment>
<feature type="transmembrane region" description="Helical" evidence="7">
    <location>
        <begin position="194"/>
        <end position="218"/>
    </location>
</feature>
<evidence type="ECO:0000256" key="2">
    <source>
        <dbReference type="ARBA" id="ARBA00007931"/>
    </source>
</evidence>
<keyword evidence="6" id="KW-0482">Metalloprotease</keyword>
<evidence type="ECO:0000256" key="1">
    <source>
        <dbReference type="ARBA" id="ARBA00001947"/>
    </source>
</evidence>
<dbReference type="GO" id="GO:0008237">
    <property type="term" value="F:metallopeptidase activity"/>
    <property type="evidence" value="ECO:0007669"/>
    <property type="project" value="UniProtKB-KW"/>
</dbReference>
<dbReference type="PANTHER" id="PTHR39188">
    <property type="entry name" value="MEMBRANE-ASSOCIATED ZINC METALLOPROTEASE M50B"/>
    <property type="match status" value="1"/>
</dbReference>
<evidence type="ECO:0000313" key="9">
    <source>
        <dbReference type="Proteomes" id="UP000245252"/>
    </source>
</evidence>
<gene>
    <name evidence="8" type="ORF">DEM27_08935</name>
</gene>
<evidence type="ECO:0000256" key="5">
    <source>
        <dbReference type="ARBA" id="ARBA00022833"/>
    </source>
</evidence>
<protein>
    <recommendedName>
        <fullName evidence="10">Site-2 protease family protein</fullName>
    </recommendedName>
</protein>
<dbReference type="AlphaFoldDB" id="A0A2U2DT85"/>
<keyword evidence="9" id="KW-1185">Reference proteome</keyword>
<evidence type="ECO:0000313" key="8">
    <source>
        <dbReference type="EMBL" id="PWE56502.1"/>
    </source>
</evidence>
<organism evidence="8 9">
    <name type="scientific">Metarhizobium album</name>
    <dbReference type="NCBI Taxonomy" id="2182425"/>
    <lineage>
        <taxon>Bacteria</taxon>
        <taxon>Pseudomonadati</taxon>
        <taxon>Pseudomonadota</taxon>
        <taxon>Alphaproteobacteria</taxon>
        <taxon>Hyphomicrobiales</taxon>
        <taxon>Rhizobiaceae</taxon>
        <taxon>Metarhizobium</taxon>
    </lineage>
</organism>
<keyword evidence="7" id="KW-0812">Transmembrane</keyword>
<sequence>MSVLVLLGVNLGLLWLLMAAPLGRRTVTVRCRVNAEPQRLRHALDPRNDAEWNPAIATSSAIAGSPLMIRRSFNHPDRRGRPITRTVEIAESIETATGNPAYDLRIVDDSALDAGFWADFHEHRALSPSADGNELVITQTDHYRGLAFLAFRYFSLRREIAALQAYLERRRACSTGFLESPATQAALALLSTLMLWPFFGLTVNGLILSTLLTIVIVLHELGHMVAYRAFGHERVRMIFVPLLGGIAIGGRPYNSHFEVATCALMGAGLSAFFVPIVMLLQDFGSSGVLPAVVGDVSVVALLILGAFNLLNLLPMDRFDGGQVLRQIFPGRMRAAGSFCITLVILWIGWRIGLPANALIAALAVFTLMSLMSAGFGGRAKPREALDEMKPAERLMAGFGLYAAVAIHGFAIVKACDILFR</sequence>
<evidence type="ECO:0000256" key="6">
    <source>
        <dbReference type="ARBA" id="ARBA00023049"/>
    </source>
</evidence>
<comment type="caution">
    <text evidence="8">The sequence shown here is derived from an EMBL/GenBank/DDBJ whole genome shotgun (WGS) entry which is preliminary data.</text>
</comment>
<feature type="transmembrane region" description="Helical" evidence="7">
    <location>
        <begin position="357"/>
        <end position="377"/>
    </location>
</feature>
<name>A0A2U2DT85_9HYPH</name>
<keyword evidence="5" id="KW-0862">Zinc</keyword>
<keyword evidence="4" id="KW-0378">Hydrolase</keyword>
<feature type="transmembrane region" description="Helical" evidence="7">
    <location>
        <begin position="334"/>
        <end position="351"/>
    </location>
</feature>
<dbReference type="PANTHER" id="PTHR39188:SF3">
    <property type="entry name" value="STAGE IV SPORULATION PROTEIN FB"/>
    <property type="match status" value="1"/>
</dbReference>
<comment type="cofactor">
    <cofactor evidence="1">
        <name>Zn(2+)</name>
        <dbReference type="ChEBI" id="CHEBI:29105"/>
    </cofactor>
</comment>
<keyword evidence="3" id="KW-0645">Protease</keyword>
<feature type="transmembrane region" description="Helical" evidence="7">
    <location>
        <begin position="292"/>
        <end position="313"/>
    </location>
</feature>
<accession>A0A2U2DT85</accession>
<dbReference type="CDD" id="cd07812">
    <property type="entry name" value="SRPBCC"/>
    <property type="match status" value="1"/>
</dbReference>